<dbReference type="InterPro" id="IPR029058">
    <property type="entry name" value="AB_hydrolase_fold"/>
</dbReference>
<dbReference type="InterPro" id="IPR000073">
    <property type="entry name" value="AB_hydrolase_1"/>
</dbReference>
<evidence type="ECO:0000256" key="1">
    <source>
        <dbReference type="ARBA" id="ARBA00022801"/>
    </source>
</evidence>
<dbReference type="RefSeq" id="WP_422863856.1">
    <property type="nucleotide sequence ID" value="NZ_JAMSKV010000005.1"/>
</dbReference>
<evidence type="ECO:0000313" key="4">
    <source>
        <dbReference type="Proteomes" id="UP001524587"/>
    </source>
</evidence>
<reference evidence="3 4" key="1">
    <citation type="submission" date="2022-06" db="EMBL/GenBank/DDBJ databases">
        <title>Endosaccharibacter gen. nov., sp. nov., endophytic bacteria isolated from sugarcane.</title>
        <authorList>
            <person name="Pitiwittayakul N."/>
            <person name="Yukphan P."/>
            <person name="Charoenyingcharoen P."/>
            <person name="Tanasupawat S."/>
        </authorList>
    </citation>
    <scope>NUCLEOTIDE SEQUENCE [LARGE SCALE GENOMIC DNA]</scope>
    <source>
        <strain evidence="3 4">KSS8</strain>
    </source>
</reference>
<dbReference type="EMBL" id="JAMSKV010000005">
    <property type="protein sequence ID" value="MCQ8278385.1"/>
    <property type="molecule type" value="Genomic_DNA"/>
</dbReference>
<dbReference type="SUPFAM" id="SSF53474">
    <property type="entry name" value="alpha/beta-Hydrolases"/>
    <property type="match status" value="1"/>
</dbReference>
<keyword evidence="4" id="KW-1185">Reference proteome</keyword>
<comment type="caution">
    <text evidence="3">The sequence shown here is derived from an EMBL/GenBank/DDBJ whole genome shotgun (WGS) entry which is preliminary data.</text>
</comment>
<feature type="domain" description="AB hydrolase-1" evidence="2">
    <location>
        <begin position="33"/>
        <end position="269"/>
    </location>
</feature>
<keyword evidence="1 3" id="KW-0378">Hydrolase</keyword>
<dbReference type="InterPro" id="IPR000639">
    <property type="entry name" value="Epox_hydrolase-like"/>
</dbReference>
<organism evidence="3 4">
    <name type="scientific">Endosaccharibacter trunci</name>
    <dbReference type="NCBI Taxonomy" id="2812733"/>
    <lineage>
        <taxon>Bacteria</taxon>
        <taxon>Pseudomonadati</taxon>
        <taxon>Pseudomonadota</taxon>
        <taxon>Alphaproteobacteria</taxon>
        <taxon>Acetobacterales</taxon>
        <taxon>Acetobacteraceae</taxon>
        <taxon>Endosaccharibacter</taxon>
    </lineage>
</organism>
<accession>A0ABT1W7K0</accession>
<proteinExistence type="predicted"/>
<dbReference type="Proteomes" id="UP001524587">
    <property type="component" value="Unassembled WGS sequence"/>
</dbReference>
<gene>
    <name evidence="3" type="ORF">NFI95_07960</name>
</gene>
<dbReference type="Pfam" id="PF00561">
    <property type="entry name" value="Abhydrolase_1"/>
    <property type="match status" value="1"/>
</dbReference>
<evidence type="ECO:0000313" key="3">
    <source>
        <dbReference type="EMBL" id="MCQ8278385.1"/>
    </source>
</evidence>
<protein>
    <submittedName>
        <fullName evidence="3">Alpha/beta fold hydrolase</fullName>
    </submittedName>
</protein>
<dbReference type="Gene3D" id="3.40.50.1820">
    <property type="entry name" value="alpha/beta hydrolase"/>
    <property type="match status" value="1"/>
</dbReference>
<evidence type="ECO:0000259" key="2">
    <source>
        <dbReference type="Pfam" id="PF00561"/>
    </source>
</evidence>
<dbReference type="PANTHER" id="PTHR43329">
    <property type="entry name" value="EPOXIDE HYDROLASE"/>
    <property type="match status" value="1"/>
</dbReference>
<sequence>MNEAAERFPTRFVAANGQRFEVIEAGEGDRLALLLHGFPENALSWHHQIAPLAEQGFRVWAVNQRGYGGSSKPSEVADYALPKLVADVAALIDASGAREVVLIAHDWGAVVAWCFAALRVRPLQRLVILNVPHPLCFARAVKRWRQARKSWYIAFFQIPRLPEWMLGRRRGAAVCGMFRGVPVDPSVMRTLRAQLADRRSATAMLNWYRALRRFGFGDLRGLRQPIETPTLVIWGENDIALDPICLEGTDRYVSDLRIERLPGISHWVQQHAPERVNALLRSFLGAGGKMS</sequence>
<dbReference type="GO" id="GO:0016787">
    <property type="term" value="F:hydrolase activity"/>
    <property type="evidence" value="ECO:0007669"/>
    <property type="project" value="UniProtKB-KW"/>
</dbReference>
<dbReference type="PRINTS" id="PR00412">
    <property type="entry name" value="EPOXHYDRLASE"/>
</dbReference>
<name>A0ABT1W7K0_9PROT</name>